<dbReference type="InterPro" id="IPR029058">
    <property type="entry name" value="AB_hydrolase_fold"/>
</dbReference>
<dbReference type="InterPro" id="IPR000073">
    <property type="entry name" value="AB_hydrolase_1"/>
</dbReference>
<dbReference type="Proteomes" id="UP000030104">
    <property type="component" value="Unassembled WGS sequence"/>
</dbReference>
<organism evidence="2 3">
    <name type="scientific">Penicillium italicum</name>
    <name type="common">Blue mold</name>
    <dbReference type="NCBI Taxonomy" id="40296"/>
    <lineage>
        <taxon>Eukaryota</taxon>
        <taxon>Fungi</taxon>
        <taxon>Dikarya</taxon>
        <taxon>Ascomycota</taxon>
        <taxon>Pezizomycotina</taxon>
        <taxon>Eurotiomycetes</taxon>
        <taxon>Eurotiomycetidae</taxon>
        <taxon>Eurotiales</taxon>
        <taxon>Aspergillaceae</taxon>
        <taxon>Penicillium</taxon>
    </lineage>
</organism>
<dbReference type="HOGENOM" id="CLU_046066_1_0_1"/>
<dbReference type="PANTHER" id="PTHR37017">
    <property type="entry name" value="AB HYDROLASE-1 DOMAIN-CONTAINING PROTEIN-RELATED"/>
    <property type="match status" value="1"/>
</dbReference>
<dbReference type="SUPFAM" id="SSF53474">
    <property type="entry name" value="alpha/beta-Hydrolases"/>
    <property type="match status" value="1"/>
</dbReference>
<accession>A0A0A2LFA3</accession>
<feature type="domain" description="AB hydrolase-1" evidence="1">
    <location>
        <begin position="8"/>
        <end position="245"/>
    </location>
</feature>
<keyword evidence="3" id="KW-1185">Reference proteome</keyword>
<name>A0A0A2LFA3_PENIT</name>
<dbReference type="GO" id="GO:0017000">
    <property type="term" value="P:antibiotic biosynthetic process"/>
    <property type="evidence" value="ECO:0007669"/>
    <property type="project" value="UniProtKB-ARBA"/>
</dbReference>
<evidence type="ECO:0000259" key="1">
    <source>
        <dbReference type="Pfam" id="PF12697"/>
    </source>
</evidence>
<protein>
    <recommendedName>
        <fullName evidence="1">AB hydrolase-1 domain-containing protein</fullName>
    </recommendedName>
</protein>
<dbReference type="OrthoDB" id="1263307at2759"/>
<gene>
    <name evidence="2" type="ORF">PITC_060740</name>
</gene>
<evidence type="ECO:0000313" key="2">
    <source>
        <dbReference type="EMBL" id="KGO77893.1"/>
    </source>
</evidence>
<comment type="caution">
    <text evidence="2">The sequence shown here is derived from an EMBL/GenBank/DDBJ whole genome shotgun (WGS) entry which is preliminary data.</text>
</comment>
<reference evidence="2 3" key="1">
    <citation type="journal article" date="2015" name="Mol. Plant Microbe Interact.">
        <title>Genome, transcriptome, and functional analyses of Penicillium expansum provide new insights into secondary metabolism and pathogenicity.</title>
        <authorList>
            <person name="Ballester A.R."/>
            <person name="Marcet-Houben M."/>
            <person name="Levin E."/>
            <person name="Sela N."/>
            <person name="Selma-Lazaro C."/>
            <person name="Carmona L."/>
            <person name="Wisniewski M."/>
            <person name="Droby S."/>
            <person name="Gonzalez-Candelas L."/>
            <person name="Gabaldon T."/>
        </authorList>
    </citation>
    <scope>NUCLEOTIDE SEQUENCE [LARGE SCALE GENOMIC DNA]</scope>
    <source>
        <strain evidence="2 3">PHI-1</strain>
    </source>
</reference>
<dbReference type="STRING" id="40296.A0A0A2LFA3"/>
<dbReference type="GO" id="GO:0072330">
    <property type="term" value="P:monocarboxylic acid biosynthetic process"/>
    <property type="evidence" value="ECO:0007669"/>
    <property type="project" value="UniProtKB-ARBA"/>
</dbReference>
<proteinExistence type="predicted"/>
<dbReference type="PhylomeDB" id="A0A0A2LFA3"/>
<evidence type="ECO:0000313" key="3">
    <source>
        <dbReference type="Proteomes" id="UP000030104"/>
    </source>
</evidence>
<dbReference type="AlphaFoldDB" id="A0A0A2LFA3"/>
<dbReference type="EMBL" id="JQGA01000087">
    <property type="protein sequence ID" value="KGO77893.1"/>
    <property type="molecule type" value="Genomic_DNA"/>
</dbReference>
<dbReference type="PANTHER" id="PTHR37017:SF13">
    <property type="entry name" value="AB HYDROLASE-1 DOMAIN-CONTAINING PROTEIN"/>
    <property type="match status" value="1"/>
</dbReference>
<dbReference type="Pfam" id="PF12697">
    <property type="entry name" value="Abhydrolase_6"/>
    <property type="match status" value="1"/>
</dbReference>
<dbReference type="Gene3D" id="3.40.50.1820">
    <property type="entry name" value="alpha/beta hydrolase"/>
    <property type="match status" value="1"/>
</dbReference>
<dbReference type="InterPro" id="IPR052897">
    <property type="entry name" value="Sec-Metab_Biosynth_Hydrolase"/>
</dbReference>
<dbReference type="OMA" id="GIDMIER"/>
<sequence>MQKPKTHVVIVPASFAPSSLYSDFVQCLSECGLSATTVDLPSVGNRDPLPAASMMEDAEQIKMVTTKLADNGHEIILLMHSYGGVCGTESTAGVSKAERQALKKPGGIVHLVYISSPVPEIGGSVATMMGDNMPHFMKLQGDYLISEPDGCASVNFSDLPYAQSIQYATQMTAHSAKSFAGPLQNAGYVNIPVSYIVCENDVSVPPALQRSVIDMISTKSGREVTTLLCNSGHFPSVSAPAELASLIDRVATSC</sequence>